<accession>A0A1B9NHB3</accession>
<dbReference type="EMBL" id="LXMD01000008">
    <property type="protein sequence ID" value="OCG75992.1"/>
    <property type="molecule type" value="Genomic_DNA"/>
</dbReference>
<keyword evidence="2" id="KW-1185">Reference proteome</keyword>
<name>A0A1B9NHB3_9MICO</name>
<sequence>MTVAAVREHLARFDLQDALVEFAESSATVELAAARLGTDPAHIAKTLAFLDPADPARAILVVAAGDAKVSGGAFKRRFGGKGTMVPADRLVELTGHPMGGVCPFANADSAEVWLDESLRRFDVVYPAGGSAASAVRIETAALERISGARGWVDVCAGWRADAPVA</sequence>
<evidence type="ECO:0000313" key="2">
    <source>
        <dbReference type="Proteomes" id="UP000093355"/>
    </source>
</evidence>
<dbReference type="InterPro" id="IPR036754">
    <property type="entry name" value="YbaK/aa-tRNA-synt-asso_dom_sf"/>
</dbReference>
<comment type="caution">
    <text evidence="1">The sequence shown here is derived from an EMBL/GenBank/DDBJ whole genome shotgun (WGS) entry which is preliminary data.</text>
</comment>
<dbReference type="PANTHER" id="PTHR30411:SF1">
    <property type="entry name" value="CYTOPLASMIC PROTEIN"/>
    <property type="match status" value="1"/>
</dbReference>
<organism evidence="1 2">
    <name type="scientific">Microbacterium sediminis</name>
    <dbReference type="NCBI Taxonomy" id="904291"/>
    <lineage>
        <taxon>Bacteria</taxon>
        <taxon>Bacillati</taxon>
        <taxon>Actinomycetota</taxon>
        <taxon>Actinomycetes</taxon>
        <taxon>Micrococcales</taxon>
        <taxon>Microbacteriaceae</taxon>
        <taxon>Microbacterium</taxon>
    </lineage>
</organism>
<gene>
    <name evidence="1" type="ORF">A7J15_12955</name>
</gene>
<dbReference type="InterPro" id="IPR007214">
    <property type="entry name" value="YbaK/aa-tRNA-synth-assoc-dom"/>
</dbReference>
<protein>
    <submittedName>
        <fullName evidence="1">EBSC protein</fullName>
    </submittedName>
</protein>
<dbReference type="Gene3D" id="3.90.960.10">
    <property type="entry name" value="YbaK/aminoacyl-tRNA synthetase-associated domain"/>
    <property type="match status" value="1"/>
</dbReference>
<dbReference type="AlphaFoldDB" id="A0A1B9NHB3"/>
<dbReference type="PANTHER" id="PTHR30411">
    <property type="entry name" value="CYTOPLASMIC PROTEIN"/>
    <property type="match status" value="1"/>
</dbReference>
<dbReference type="OrthoDB" id="9809296at2"/>
<dbReference type="STRING" id="904291.A7J15_12955"/>
<dbReference type="Proteomes" id="UP000093355">
    <property type="component" value="Unassembled WGS sequence"/>
</dbReference>
<reference evidence="1 2" key="1">
    <citation type="submission" date="2016-05" db="EMBL/GenBank/DDBJ databases">
        <authorList>
            <person name="Lavstsen T."/>
            <person name="Jespersen J.S."/>
        </authorList>
    </citation>
    <scope>NUCLEOTIDE SEQUENCE [LARGE SCALE GENOMIC DNA]</scope>
    <source>
        <strain evidence="1 2">YLB-01</strain>
    </source>
</reference>
<dbReference type="CDD" id="cd04333">
    <property type="entry name" value="ProX_deacylase"/>
    <property type="match status" value="1"/>
</dbReference>
<evidence type="ECO:0000313" key="1">
    <source>
        <dbReference type="EMBL" id="OCG75992.1"/>
    </source>
</evidence>
<dbReference type="Pfam" id="PF04073">
    <property type="entry name" value="tRNA_edit"/>
    <property type="match status" value="1"/>
</dbReference>
<dbReference type="SUPFAM" id="SSF55826">
    <property type="entry name" value="YbaK/ProRS associated domain"/>
    <property type="match status" value="1"/>
</dbReference>
<dbReference type="GO" id="GO:0002161">
    <property type="term" value="F:aminoacyl-tRNA deacylase activity"/>
    <property type="evidence" value="ECO:0007669"/>
    <property type="project" value="InterPro"/>
</dbReference>
<dbReference type="RefSeq" id="WP_067028709.1">
    <property type="nucleotide sequence ID" value="NZ_CP038256.1"/>
</dbReference>
<proteinExistence type="predicted"/>